<dbReference type="InterPro" id="IPR043682">
    <property type="entry name" value="RqcH_bacterial"/>
</dbReference>
<keyword evidence="8" id="KW-1185">Reference proteome</keyword>
<feature type="domain" description="NFACT RNA-binding" evidence="6">
    <location>
        <begin position="446"/>
        <end position="535"/>
    </location>
</feature>
<dbReference type="Pfam" id="PF05670">
    <property type="entry name" value="NFACT-R_1"/>
    <property type="match status" value="1"/>
</dbReference>
<dbReference type="OrthoDB" id="9766163at2"/>
<evidence type="ECO:0000256" key="1">
    <source>
        <dbReference type="ARBA" id="ARBA00022555"/>
    </source>
</evidence>
<dbReference type="GO" id="GO:1990112">
    <property type="term" value="C:RQC complex"/>
    <property type="evidence" value="ECO:0007669"/>
    <property type="project" value="TreeGrafter"/>
</dbReference>
<dbReference type="PANTHER" id="PTHR15239">
    <property type="entry name" value="NUCLEAR EXPORT MEDIATOR FACTOR NEMF"/>
    <property type="match status" value="1"/>
</dbReference>
<dbReference type="FunFam" id="2.30.310.10:FF:000004">
    <property type="entry name" value="Fibronectin-binding protein A"/>
    <property type="match status" value="1"/>
</dbReference>
<dbReference type="InterPro" id="IPR008532">
    <property type="entry name" value="NFACT_RNA-bd"/>
</dbReference>
<dbReference type="GO" id="GO:0000049">
    <property type="term" value="F:tRNA binding"/>
    <property type="evidence" value="ECO:0007669"/>
    <property type="project" value="UniProtKB-UniRule"/>
</dbReference>
<comment type="caution">
    <text evidence="7">The sequence shown here is derived from an EMBL/GenBank/DDBJ whole genome shotgun (WGS) entry which is preliminary data.</text>
</comment>
<evidence type="ECO:0000259" key="6">
    <source>
        <dbReference type="Pfam" id="PF05670"/>
    </source>
</evidence>
<dbReference type="Gene3D" id="3.40.970.40">
    <property type="entry name" value="fibrinogen binding protein from staphylococcus aureus domain like"/>
    <property type="match status" value="1"/>
</dbReference>
<dbReference type="GO" id="GO:0043023">
    <property type="term" value="F:ribosomal large subunit binding"/>
    <property type="evidence" value="ECO:0007669"/>
    <property type="project" value="UniProtKB-UniRule"/>
</dbReference>
<protein>
    <recommendedName>
        <fullName evidence="5">Rqc2 homolog RqcH</fullName>
        <shortName evidence="5">RqcH</shortName>
    </recommendedName>
</protein>
<comment type="subunit">
    <text evidence="5">Associates with stalled 50S ribosomal subunits. Binds to RqcP.</text>
</comment>
<evidence type="ECO:0000256" key="2">
    <source>
        <dbReference type="ARBA" id="ARBA00022730"/>
    </source>
</evidence>
<dbReference type="HAMAP" id="MF_00844_B">
    <property type="entry name" value="RqcH_B"/>
    <property type="match status" value="1"/>
</dbReference>
<gene>
    <name evidence="7" type="primary">yloA</name>
    <name evidence="5" type="synonym">rqcH</name>
    <name evidence="7" type="ORF">SLU01_03930</name>
</gene>
<keyword evidence="2 5" id="KW-0699">rRNA-binding</keyword>
<dbReference type="GO" id="GO:0019843">
    <property type="term" value="F:rRNA binding"/>
    <property type="evidence" value="ECO:0007669"/>
    <property type="project" value="UniProtKB-UniRule"/>
</dbReference>
<keyword evidence="3 5" id="KW-0694">RNA-binding</keyword>
<evidence type="ECO:0000313" key="7">
    <source>
        <dbReference type="EMBL" id="GEN82081.1"/>
    </source>
</evidence>
<accession>A0A511Z3R1</accession>
<dbReference type="Pfam" id="PF05833">
    <property type="entry name" value="NFACT_N"/>
    <property type="match status" value="1"/>
</dbReference>
<keyword evidence="4 5" id="KW-0648">Protein biosynthesis</keyword>
<dbReference type="Gene3D" id="1.10.8.50">
    <property type="match status" value="1"/>
</dbReference>
<sequence>MAFDGLFTAAITQELQQIKDGRISKIHQPNAQEVVLLVRAGRSNYKLLISTHPSYSRVQLTDETIANPAEPPMFCMVLRKHLEGGMIESIRQSGNDRIIEFDIRAKNEIGDNIHRRLIVEIMGRHSNLLMIDPERNIIIDSMKHLPPSVNSYRTVLPGQPYVPAPPQEKLDPFELDEHKFLALLPEWENAKKVVGKLSGFSPIHGEELLHRLKGISEEDAYDVYKNFLSSFKGGTQTPTIAEVGNKTIFSAAKLTYADKTVATFDSLGELLDKVYFARAERERVKSQAADLERWLDNEIAKLKLKMEKLGKEQKSAKKLDTFQLYGELLTANSYAIQKGDSEAVVDNYYEENTTVTIPLDPRKTPIENAQRYYSRYTKAKNALIMIAEQLEKAKEDIDYFEMIKQQVMQASPEDIEEIREELAELGLMRARKGKKKQKPKKPSPEVYVSSSGIPISVGKNNKQNDYLTFKIAARDHVWLHTKDIPGSHVVIHDTNPDEQTIEEAAVLSAYFSKARGSSSVPVDFTEIRHVKKPNGAKPGFVIYFEQKTLFVTPDEDVVRKLRK</sequence>
<dbReference type="RefSeq" id="WP_147054770.1">
    <property type="nucleotide sequence ID" value="NZ_BJYL01000004.1"/>
</dbReference>
<keyword evidence="1 5" id="KW-0820">tRNA-binding</keyword>
<dbReference type="Gene3D" id="2.30.310.10">
    <property type="entry name" value="ibrinogen binding protein from staphylococcus aureus domain"/>
    <property type="match status" value="1"/>
</dbReference>
<dbReference type="AlphaFoldDB" id="A0A511Z3R1"/>
<evidence type="ECO:0000256" key="5">
    <source>
        <dbReference type="HAMAP-Rule" id="MF_00844"/>
    </source>
</evidence>
<proteinExistence type="inferred from homology"/>
<dbReference type="GO" id="GO:0072344">
    <property type="term" value="P:rescue of stalled ribosome"/>
    <property type="evidence" value="ECO:0007669"/>
    <property type="project" value="UniProtKB-UniRule"/>
</dbReference>
<reference evidence="7 8" key="1">
    <citation type="submission" date="2019-07" db="EMBL/GenBank/DDBJ databases">
        <title>Whole genome shotgun sequence of Sporosarcina luteola NBRC 105378.</title>
        <authorList>
            <person name="Hosoyama A."/>
            <person name="Uohara A."/>
            <person name="Ohji S."/>
            <person name="Ichikawa N."/>
        </authorList>
    </citation>
    <scope>NUCLEOTIDE SEQUENCE [LARGE SCALE GENOMIC DNA]</scope>
    <source>
        <strain evidence="7 8">NBRC 105378</strain>
    </source>
</reference>
<dbReference type="InterPro" id="IPR051608">
    <property type="entry name" value="RQC_Subunit_NEMF"/>
</dbReference>
<name>A0A511Z3R1_9BACL</name>
<dbReference type="PANTHER" id="PTHR15239:SF6">
    <property type="entry name" value="RIBOSOME QUALITY CONTROL COMPLEX SUBUNIT NEMF"/>
    <property type="match status" value="1"/>
</dbReference>
<evidence type="ECO:0000313" key="8">
    <source>
        <dbReference type="Proteomes" id="UP000321901"/>
    </source>
</evidence>
<dbReference type="EMBL" id="BJYL01000004">
    <property type="protein sequence ID" value="GEN82081.1"/>
    <property type="molecule type" value="Genomic_DNA"/>
</dbReference>
<comment type="similarity">
    <text evidence="5">Belongs to the NEMF family.</text>
</comment>
<dbReference type="Proteomes" id="UP000321901">
    <property type="component" value="Unassembled WGS sequence"/>
</dbReference>
<evidence type="ECO:0000256" key="3">
    <source>
        <dbReference type="ARBA" id="ARBA00022884"/>
    </source>
</evidence>
<organism evidence="7 8">
    <name type="scientific">Sporosarcina luteola</name>
    <dbReference type="NCBI Taxonomy" id="582850"/>
    <lineage>
        <taxon>Bacteria</taxon>
        <taxon>Bacillati</taxon>
        <taxon>Bacillota</taxon>
        <taxon>Bacilli</taxon>
        <taxon>Bacillales</taxon>
        <taxon>Caryophanaceae</taxon>
        <taxon>Sporosarcina</taxon>
    </lineage>
</organism>
<evidence type="ECO:0000256" key="4">
    <source>
        <dbReference type="ARBA" id="ARBA00022917"/>
    </source>
</evidence>
<comment type="function">
    <text evidence="5">Key component of the ribosome quality control system (RQC), a ribosome-associated complex that mediates the extraction of incompletely synthesized nascent chains from stalled ribosomes and their subsequent degradation. RqcH recruits Ala-charged tRNA, and with RqcP directs the elongation of stalled nascent chains on 50S ribosomal subunits, leading to non-templated C-terminal alanine extensions (Ala tail). The Ala tail promotes nascent chain degradation. May add between 1 and at least 8 Ala residues. Binds to stalled 50S ribosomal subunits.</text>
</comment>